<protein>
    <submittedName>
        <fullName evidence="3">Membrane protein</fullName>
    </submittedName>
</protein>
<organism evidence="3 4">
    <name type="scientific">Sinisalibacter lacisalsi</name>
    <dbReference type="NCBI Taxonomy" id="1526570"/>
    <lineage>
        <taxon>Bacteria</taxon>
        <taxon>Pseudomonadati</taxon>
        <taxon>Pseudomonadota</taxon>
        <taxon>Alphaproteobacteria</taxon>
        <taxon>Rhodobacterales</taxon>
        <taxon>Roseobacteraceae</taxon>
        <taxon>Sinisalibacter</taxon>
    </lineage>
</organism>
<keyword evidence="1" id="KW-1133">Transmembrane helix</keyword>
<accession>A0ABQ1QT92</accession>
<gene>
    <name evidence="3" type="ORF">GCM10011358_31040</name>
</gene>
<evidence type="ECO:0000313" key="4">
    <source>
        <dbReference type="Proteomes" id="UP000617355"/>
    </source>
</evidence>
<dbReference type="EMBL" id="BMGI01000005">
    <property type="protein sequence ID" value="GGD45087.1"/>
    <property type="molecule type" value="Genomic_DNA"/>
</dbReference>
<evidence type="ECO:0000256" key="1">
    <source>
        <dbReference type="SAM" id="Phobius"/>
    </source>
</evidence>
<feature type="signal peptide" evidence="2">
    <location>
        <begin position="1"/>
        <end position="20"/>
    </location>
</feature>
<dbReference type="Pfam" id="PF09608">
    <property type="entry name" value="Alph_Pro_TM"/>
    <property type="match status" value="1"/>
</dbReference>
<keyword evidence="4" id="KW-1185">Reference proteome</keyword>
<feature type="chain" id="PRO_5046536080" evidence="2">
    <location>
        <begin position="21"/>
        <end position="255"/>
    </location>
</feature>
<name>A0ABQ1QT92_9RHOB</name>
<comment type="caution">
    <text evidence="3">The sequence shown here is derived from an EMBL/GenBank/DDBJ whole genome shotgun (WGS) entry which is preliminary data.</text>
</comment>
<evidence type="ECO:0000256" key="2">
    <source>
        <dbReference type="SAM" id="SignalP"/>
    </source>
</evidence>
<keyword evidence="1" id="KW-0812">Transmembrane</keyword>
<keyword evidence="1" id="KW-0472">Membrane</keyword>
<sequence length="255" mass="27784">MKRFFSLLAALATFALPASAQQEEIVAGLSQNAVQITATFVGSEILIFGAVKRDAPAPIGDLGVTVVVEGPSKPITVRRKAKRMGIWVNADSVEVEAAPSFYAIATSAPFDEIISPELNRARDISIPESIRILESEETTDTENFAEAVIRIRSKAGLYMINEGAVNMNEDTLFNTRIELPANLTEGDYRARIYLTRGGELVAEHSASIDVSKVGLERWLYNLAHQQAFLYGLMSLAIAIAAGWGASAFFRVFLRS</sequence>
<feature type="transmembrane region" description="Helical" evidence="1">
    <location>
        <begin position="227"/>
        <end position="253"/>
    </location>
</feature>
<dbReference type="RefSeq" id="WP_188529473.1">
    <property type="nucleotide sequence ID" value="NZ_BMGI01000005.1"/>
</dbReference>
<keyword evidence="2" id="KW-0732">Signal</keyword>
<reference evidence="4" key="1">
    <citation type="journal article" date="2019" name="Int. J. Syst. Evol. Microbiol.">
        <title>The Global Catalogue of Microorganisms (GCM) 10K type strain sequencing project: providing services to taxonomists for standard genome sequencing and annotation.</title>
        <authorList>
            <consortium name="The Broad Institute Genomics Platform"/>
            <consortium name="The Broad Institute Genome Sequencing Center for Infectious Disease"/>
            <person name="Wu L."/>
            <person name="Ma J."/>
        </authorList>
    </citation>
    <scope>NUCLEOTIDE SEQUENCE [LARGE SCALE GENOMIC DNA]</scope>
    <source>
        <strain evidence="4">CGMCC 1.12922</strain>
    </source>
</reference>
<evidence type="ECO:0000313" key="3">
    <source>
        <dbReference type="EMBL" id="GGD45087.1"/>
    </source>
</evidence>
<proteinExistence type="predicted"/>
<dbReference type="Proteomes" id="UP000617355">
    <property type="component" value="Unassembled WGS sequence"/>
</dbReference>
<dbReference type="InterPro" id="IPR019088">
    <property type="entry name" value="CHP02186-rel_TM"/>
</dbReference>